<protein>
    <submittedName>
        <fullName evidence="1">Sugar phosphate isomerase/epimerase</fullName>
    </submittedName>
</protein>
<comment type="caution">
    <text evidence="1">The sequence shown here is derived from an EMBL/GenBank/DDBJ whole genome shotgun (WGS) entry which is preliminary data.</text>
</comment>
<keyword evidence="2" id="KW-1185">Reference proteome</keyword>
<dbReference type="OrthoDB" id="2555274at2"/>
<dbReference type="Proteomes" id="UP000253383">
    <property type="component" value="Unassembled WGS sequence"/>
</dbReference>
<evidence type="ECO:0000313" key="2">
    <source>
        <dbReference type="Proteomes" id="UP000253383"/>
    </source>
</evidence>
<organism evidence="1 2">
    <name type="scientific">Larkinella punicea</name>
    <dbReference type="NCBI Taxonomy" id="2315727"/>
    <lineage>
        <taxon>Bacteria</taxon>
        <taxon>Pseudomonadati</taxon>
        <taxon>Bacteroidota</taxon>
        <taxon>Cytophagia</taxon>
        <taxon>Cytophagales</taxon>
        <taxon>Spirosomataceae</taxon>
        <taxon>Larkinella</taxon>
    </lineage>
</organism>
<dbReference type="GO" id="GO:0016853">
    <property type="term" value="F:isomerase activity"/>
    <property type="evidence" value="ECO:0007669"/>
    <property type="project" value="UniProtKB-KW"/>
</dbReference>
<dbReference type="AlphaFoldDB" id="A0A368JSU1"/>
<proteinExistence type="predicted"/>
<evidence type="ECO:0000313" key="1">
    <source>
        <dbReference type="EMBL" id="RCR70717.1"/>
    </source>
</evidence>
<dbReference type="RefSeq" id="WP_114404634.1">
    <property type="nucleotide sequence ID" value="NZ_QOWE01000003.1"/>
</dbReference>
<gene>
    <name evidence="1" type="ORF">DUE52_03750</name>
</gene>
<name>A0A368JSU1_9BACT</name>
<accession>A0A368JSU1</accession>
<dbReference type="SUPFAM" id="SSF51658">
    <property type="entry name" value="Xylose isomerase-like"/>
    <property type="match status" value="1"/>
</dbReference>
<reference evidence="1 2" key="1">
    <citation type="submission" date="2018-07" db="EMBL/GenBank/DDBJ databases">
        <title>Genome analysis of Larkinella rosea.</title>
        <authorList>
            <person name="Zhou Z."/>
            <person name="Wang G."/>
        </authorList>
    </citation>
    <scope>NUCLEOTIDE SEQUENCE [LARGE SCALE GENOMIC DNA]</scope>
    <source>
        <strain evidence="2">zzj9</strain>
    </source>
</reference>
<dbReference type="Gene3D" id="3.20.20.150">
    <property type="entry name" value="Divalent-metal-dependent TIM barrel enzymes"/>
    <property type="match status" value="1"/>
</dbReference>
<keyword evidence="1" id="KW-0413">Isomerase</keyword>
<dbReference type="EMBL" id="QOWE01000003">
    <property type="protein sequence ID" value="RCR70717.1"/>
    <property type="molecule type" value="Genomic_DNA"/>
</dbReference>
<sequence>MTLQFFAPAWGNTLPFEQFCRNVKAAGYDGVEMALPFETAEKDAILDSLAKHGLSLIGQYWQSLESDLDQHAANYEKYLRHLTDARPLFINCQTGKDFFTFEQNRRLFELADRITAETGVRITHETHRGKALFAAHITRDYLEKLPDIRLALDISHWCNVHESLLENQEDAVQLAIRHTDHIHSRVGHPEGPQVNDPRAPEWADVLQAHLNWWDEVVATHRDAQTVLTVTTEFGPAPYLPTLPYTQMPVVNQWEVNVFMMNLLKERY</sequence>
<dbReference type="InterPro" id="IPR036237">
    <property type="entry name" value="Xyl_isomerase-like_sf"/>
</dbReference>